<dbReference type="AlphaFoldDB" id="A0A849VTG0"/>
<sequence>MYRVRVALLVTLFATVTGYGAQAATIEDLQGAWAMKGSKCEEIFRKVGSKIEFKDRIASTTTGLLFAGNKVAGPMAVCTVTKIRKKSSHLSAQLSCETSMIVENVSVGFDIPNPSELKRFDPFGENTYVTYQKCDL</sequence>
<keyword evidence="3" id="KW-1185">Reference proteome</keyword>
<proteinExistence type="predicted"/>
<reference evidence="2 3" key="1">
    <citation type="submission" date="2020-05" db="EMBL/GenBank/DDBJ databases">
        <authorList>
            <person name="Kim M.K."/>
        </authorList>
    </citation>
    <scope>NUCLEOTIDE SEQUENCE [LARGE SCALE GENOMIC DNA]</scope>
    <source>
        <strain evidence="2 3">BT25</strain>
    </source>
</reference>
<dbReference type="Proteomes" id="UP000550508">
    <property type="component" value="Unassembled WGS sequence"/>
</dbReference>
<gene>
    <name evidence="2" type="ORF">HQ945_18710</name>
</gene>
<dbReference type="RefSeq" id="WP_162737210.1">
    <property type="nucleotide sequence ID" value="NZ_JABUMX010000005.1"/>
</dbReference>
<keyword evidence="1" id="KW-0732">Signal</keyword>
<accession>A0A849VTG0</accession>
<organism evidence="2 3">
    <name type="scientific">Phyllobacterium pellucidum</name>
    <dbReference type="NCBI Taxonomy" id="2740464"/>
    <lineage>
        <taxon>Bacteria</taxon>
        <taxon>Pseudomonadati</taxon>
        <taxon>Pseudomonadota</taxon>
        <taxon>Alphaproteobacteria</taxon>
        <taxon>Hyphomicrobiales</taxon>
        <taxon>Phyllobacteriaceae</taxon>
        <taxon>Phyllobacterium</taxon>
    </lineage>
</organism>
<evidence type="ECO:0000256" key="1">
    <source>
        <dbReference type="SAM" id="SignalP"/>
    </source>
</evidence>
<name>A0A849VTG0_9HYPH</name>
<comment type="caution">
    <text evidence="2">The sequence shown here is derived from an EMBL/GenBank/DDBJ whole genome shotgun (WGS) entry which is preliminary data.</text>
</comment>
<evidence type="ECO:0000313" key="2">
    <source>
        <dbReference type="EMBL" id="NTS33288.1"/>
    </source>
</evidence>
<feature type="signal peptide" evidence="1">
    <location>
        <begin position="1"/>
        <end position="23"/>
    </location>
</feature>
<dbReference type="EMBL" id="JABUMX010000005">
    <property type="protein sequence ID" value="NTS33288.1"/>
    <property type="molecule type" value="Genomic_DNA"/>
</dbReference>
<protein>
    <submittedName>
        <fullName evidence="2">Uncharacterized protein</fullName>
    </submittedName>
</protein>
<evidence type="ECO:0000313" key="3">
    <source>
        <dbReference type="Proteomes" id="UP000550508"/>
    </source>
</evidence>
<feature type="chain" id="PRO_5032637883" evidence="1">
    <location>
        <begin position="24"/>
        <end position="136"/>
    </location>
</feature>